<evidence type="ECO:0000256" key="4">
    <source>
        <dbReference type="ARBA" id="ARBA00022842"/>
    </source>
</evidence>
<dbReference type="GO" id="GO:0046872">
    <property type="term" value="F:metal ion binding"/>
    <property type="evidence" value="ECO:0007669"/>
    <property type="project" value="UniProtKB-KW"/>
</dbReference>
<dbReference type="KEGG" id="meh:M301_2192"/>
<feature type="domain" description="Reverse transcriptase" evidence="6">
    <location>
        <begin position="38"/>
        <end position="221"/>
    </location>
</feature>
<dbReference type="PRINTS" id="PR00866">
    <property type="entry name" value="RNADNAPOLMS"/>
</dbReference>
<dbReference type="GO" id="GO:0003964">
    <property type="term" value="F:RNA-directed DNA polymerase activity"/>
    <property type="evidence" value="ECO:0007669"/>
    <property type="project" value="UniProtKB-KW"/>
</dbReference>
<evidence type="ECO:0000259" key="6">
    <source>
        <dbReference type="Pfam" id="PF00078"/>
    </source>
</evidence>
<reference evidence="8" key="1">
    <citation type="submission" date="2010-05" db="EMBL/GenBank/DDBJ databases">
        <title>Complete sequence of Methylotenera sp. 301.</title>
        <authorList>
            <person name="Lucas S."/>
            <person name="Copeland A."/>
            <person name="Lapidus A."/>
            <person name="Cheng J.-F."/>
            <person name="Bruce D."/>
            <person name="Goodwin L."/>
            <person name="Pitluck S."/>
            <person name="Clum A."/>
            <person name="Land M."/>
            <person name="Hauser L."/>
            <person name="Kyrpides N."/>
            <person name="Ivanova N."/>
            <person name="Chistoservova L."/>
            <person name="Kalyuzhnaya M."/>
            <person name="Woyke T."/>
        </authorList>
    </citation>
    <scope>NUCLEOTIDE SEQUENCE [LARGE SCALE GENOMIC DNA]</scope>
    <source>
        <strain evidence="8">301</strain>
    </source>
</reference>
<keyword evidence="4" id="KW-0460">Magnesium</keyword>
<evidence type="ECO:0000256" key="3">
    <source>
        <dbReference type="ARBA" id="ARBA00022723"/>
    </source>
</evidence>
<dbReference type="InterPro" id="IPR000123">
    <property type="entry name" value="Reverse_transcriptase_msDNA"/>
</dbReference>
<dbReference type="AlphaFoldDB" id="D7DL89"/>
<proteinExistence type="predicted"/>
<dbReference type="HOGENOM" id="CLU_028398_0_0_4"/>
<keyword evidence="3" id="KW-0479">Metal-binding</keyword>
<gene>
    <name evidence="7" type="ordered locus">M301_2192</name>
</gene>
<dbReference type="CDD" id="cd03487">
    <property type="entry name" value="RT_Bac_retron_II"/>
    <property type="match status" value="1"/>
</dbReference>
<dbReference type="GO" id="GO:0003723">
    <property type="term" value="F:RNA binding"/>
    <property type="evidence" value="ECO:0007669"/>
    <property type="project" value="InterPro"/>
</dbReference>
<organism evidence="7 8">
    <name type="scientific">Methylotenera versatilis (strain 301)</name>
    <dbReference type="NCBI Taxonomy" id="666681"/>
    <lineage>
        <taxon>Bacteria</taxon>
        <taxon>Pseudomonadati</taxon>
        <taxon>Pseudomonadota</taxon>
        <taxon>Betaproteobacteria</taxon>
        <taxon>Nitrosomonadales</taxon>
        <taxon>Methylophilaceae</taxon>
        <taxon>Methylotenera</taxon>
    </lineage>
</organism>
<dbReference type="InterPro" id="IPR000477">
    <property type="entry name" value="RT_dom"/>
</dbReference>
<accession>D7DL89</accession>
<sequence length="298" mass="33222">MPKQYAINQSPLYKLVGLRQLELCLGIDLERLDKLLKDGSYRTWVNDNDRAIQHPLGWLAQVHSKIAHYLAKIETPDYVYHKKGRSHVKNASEHTGYHLVAKTDISNYYPSITRAMLKSMFVKKFKCALDVAGILADICTYQRTHLATGSGVSGYLAFWASKDLFDAVYELSRARGCVFTLYVDDLTISGNAASKKLLTEVRAIVKRNGLKTKETKSKTFAAHATKMVTGVVLKGNESLLSNKRHKEIADNRIAIANTGNANIKATLQKSLKGRLMAAKQIIDSNEIKTVTSSDLIYS</sequence>
<dbReference type="STRING" id="666681.M301_2192"/>
<dbReference type="Proteomes" id="UP000000383">
    <property type="component" value="Chromosome"/>
</dbReference>
<protein>
    <recommendedName>
        <fullName evidence="6">Reverse transcriptase domain-containing protein</fullName>
    </recommendedName>
</protein>
<evidence type="ECO:0000313" key="7">
    <source>
        <dbReference type="EMBL" id="ADI30560.1"/>
    </source>
</evidence>
<evidence type="ECO:0000256" key="5">
    <source>
        <dbReference type="ARBA" id="ARBA00022918"/>
    </source>
</evidence>
<keyword evidence="1" id="KW-0808">Transferase</keyword>
<keyword evidence="8" id="KW-1185">Reference proteome</keyword>
<name>D7DL89_METV0</name>
<evidence type="ECO:0000313" key="8">
    <source>
        <dbReference type="Proteomes" id="UP000000383"/>
    </source>
</evidence>
<keyword evidence="2" id="KW-0548">Nucleotidyltransferase</keyword>
<dbReference type="EMBL" id="CP002056">
    <property type="protein sequence ID" value="ADI30560.1"/>
    <property type="molecule type" value="Genomic_DNA"/>
</dbReference>
<dbReference type="eggNOG" id="COG3344">
    <property type="taxonomic scope" value="Bacteria"/>
</dbReference>
<evidence type="ECO:0000256" key="2">
    <source>
        <dbReference type="ARBA" id="ARBA00022695"/>
    </source>
</evidence>
<dbReference type="Pfam" id="PF00078">
    <property type="entry name" value="RVT_1"/>
    <property type="match status" value="1"/>
</dbReference>
<reference evidence="7 8" key="2">
    <citation type="journal article" date="2011" name="J. Bacteriol.">
        <title>Genomes of three methylotrophs from a single niche uncover genetic and metabolic divergence of Methylophilaceae.</title>
        <authorList>
            <person name="Lapidus A."/>
            <person name="Clum A."/>
            <person name="Labutti K."/>
            <person name="Kaluzhnaya M.G."/>
            <person name="Lim S."/>
            <person name="Beck D.A."/>
            <person name="Glavina Del Rio T."/>
            <person name="Nolan M."/>
            <person name="Mavromatis K."/>
            <person name="Huntemann M."/>
            <person name="Lucas S."/>
            <person name="Lidstrom M.E."/>
            <person name="Ivanova N."/>
            <person name="Chistoserdova L."/>
        </authorList>
    </citation>
    <scope>NUCLEOTIDE SEQUENCE [LARGE SCALE GENOMIC DNA]</scope>
    <source>
        <strain evidence="7 8">301</strain>
    </source>
</reference>
<keyword evidence="5" id="KW-0695">RNA-directed DNA polymerase</keyword>
<evidence type="ECO:0000256" key="1">
    <source>
        <dbReference type="ARBA" id="ARBA00022679"/>
    </source>
</evidence>